<dbReference type="InterPro" id="IPR000780">
    <property type="entry name" value="CheR_MeTrfase"/>
</dbReference>
<keyword evidence="9" id="KW-0175">Coiled coil</keyword>
<dbReference type="Pfam" id="PF13596">
    <property type="entry name" value="PAS_10"/>
    <property type="match status" value="1"/>
</dbReference>
<dbReference type="Gene3D" id="3.40.50.150">
    <property type="entry name" value="Vaccinia Virus protein VP39"/>
    <property type="match status" value="1"/>
</dbReference>
<dbReference type="SUPFAM" id="SSF53335">
    <property type="entry name" value="S-adenosyl-L-methionine-dependent methyltransferases"/>
    <property type="match status" value="1"/>
</dbReference>
<dbReference type="GO" id="GO:0004673">
    <property type="term" value="F:protein histidine kinase activity"/>
    <property type="evidence" value="ECO:0007669"/>
    <property type="project" value="UniProtKB-EC"/>
</dbReference>
<dbReference type="GO" id="GO:0005524">
    <property type="term" value="F:ATP binding"/>
    <property type="evidence" value="ECO:0007669"/>
    <property type="project" value="UniProtKB-KW"/>
</dbReference>
<dbReference type="SUPFAM" id="SSF52738">
    <property type="entry name" value="Methylesterase CheB, C-terminal domain"/>
    <property type="match status" value="1"/>
</dbReference>
<dbReference type="GO" id="GO:0000156">
    <property type="term" value="F:phosphorelay response regulator activity"/>
    <property type="evidence" value="ECO:0007669"/>
    <property type="project" value="InterPro"/>
</dbReference>
<keyword evidence="6" id="KW-0418">Kinase</keyword>
<keyword evidence="5" id="KW-0547">Nucleotide-binding</keyword>
<dbReference type="Pfam" id="PF08448">
    <property type="entry name" value="PAS_4"/>
    <property type="match status" value="1"/>
</dbReference>
<dbReference type="PANTHER" id="PTHR24422:SF10">
    <property type="entry name" value="CHEMOTAXIS PROTEIN METHYLTRANSFERASE 2"/>
    <property type="match status" value="1"/>
</dbReference>
<evidence type="ECO:0000259" key="11">
    <source>
        <dbReference type="PROSITE" id="PS50112"/>
    </source>
</evidence>
<dbReference type="SMART" id="SM00138">
    <property type="entry name" value="MeTrc"/>
    <property type="match status" value="1"/>
</dbReference>
<feature type="coiled-coil region" evidence="9">
    <location>
        <begin position="678"/>
        <end position="737"/>
    </location>
</feature>
<feature type="domain" description="CheB-type methylesterase" evidence="12">
    <location>
        <begin position="1"/>
        <end position="186"/>
    </location>
</feature>
<keyword evidence="4" id="KW-0808">Transferase</keyword>
<evidence type="ECO:0000259" key="12">
    <source>
        <dbReference type="PROSITE" id="PS50122"/>
    </source>
</evidence>
<dbReference type="GO" id="GO:0005737">
    <property type="term" value="C:cytoplasm"/>
    <property type="evidence" value="ECO:0007669"/>
    <property type="project" value="InterPro"/>
</dbReference>
<sequence>MVALGGSAGALQSFFDFFDAMSREETRTKMAYVVILHLSPDQESHLVELLRSRIDLPVAAVDDPTMIACGTIYVLPPDRTLDVADGALIPRQRATGSAHRPVDDIVRGLAREFGDRTTAIICSGTGSNGSTALGGVREAGGCVIAQAPDSAEFDEMPRRAIETGFVDMVLEPAQMVPALVRNATRLRDGKVVREAMPGDDATGQSGKAGASRVAESETTQVDPFERILRALQRQSTIDFRQYKIGTLFRRIDRRVHFLGLADWDAYAAYVETSEEEADLLLKDVLITVTSFFRDGRAWESLTEKVLKPLVARRSAERPIRIWTAGCATGEEAYSVAISIFELLHQTGSEAQVEIFATDASLAALARARSGRFPASAVAHLPENLVDRWFDRSGDCVQIRSVIRDVMIFAPQNLVQDPPFSRADLVICRNLLIYLKPEIQRRLVRLFHFALAEDGALFLGSAESVGETGDLFEALDKDARIWRRIGPTRHDLLDFPLIRELERRHGGASRTGPPGLPAARQRRLSDWVAATLADRYAPPAVVTDSEAVIVYYHGDMSQYLRPQVGEVTQNLMALAREGLAPYIRRALDGAARTGKPESVRTHTVLGSDEHLLLIEATPIAEAESRFVISFVEERPVRKTTPGDLPAEPLRGQELEEEVRLLRAELATTTWAAHQNLEETRAYSEEMTSINEELRAANEELETSKEELQSLNEELRTVNAQLRETVSELRERTADLDNLMRSTNVATLFLDADLAVRWFSPSLTELFRIRQEDVGRPVGHIVRSYEDPRLEDDCRRVLATLERCEGQVESAGHRTFLRRITPYRDANDRIAGVVVTFGEVTEIQDARRYAERIVETVPTPLLVLDTEFRVVSANPAFFRTFNAEPERTVNRLVYDLGDGQWNIPELRRLLNEVLPEDEAFQDFQVEHDFRTIGHRILLLSGRRLDHVQLILLAIEDITERRAFEAHQAILMGELGHRVKNALAVVQGLASQTARRSRSLEEFVDAFSGRLSAFSRAHNLLLSRDWRPGPLRETVQATLDAHSVEADRVSVDGPEVLLSSSQALALSLVLHELETNATKYGAFSNATGRAAVSWREQDNHVQLLWRESGGPAPEPAEREGFGSTLIRQLVAYQLRGEADLTLAPDGALCRISFPLTPPDGP</sequence>
<dbReference type="Pfam" id="PF01739">
    <property type="entry name" value="CheR"/>
    <property type="match status" value="1"/>
</dbReference>
<dbReference type="PROSITE" id="PS50122">
    <property type="entry name" value="CHEB"/>
    <property type="match status" value="1"/>
</dbReference>
<dbReference type="InterPro" id="IPR000014">
    <property type="entry name" value="PAS"/>
</dbReference>
<gene>
    <name evidence="14" type="ORF">C8J28_1402</name>
</gene>
<protein>
    <recommendedName>
        <fullName evidence="2">histidine kinase</fullName>
        <ecNumber evidence="2">2.7.13.3</ecNumber>
    </recommendedName>
</protein>
<dbReference type="InterPro" id="IPR000673">
    <property type="entry name" value="Sig_transdc_resp-reg_Me-estase"/>
</dbReference>
<dbReference type="PROSITE" id="PS50123">
    <property type="entry name" value="CHER"/>
    <property type="match status" value="1"/>
</dbReference>
<dbReference type="InterPro" id="IPR035909">
    <property type="entry name" value="CheB_C"/>
</dbReference>
<proteinExistence type="predicted"/>
<dbReference type="AlphaFoldDB" id="A0A2T5JLG5"/>
<dbReference type="InterPro" id="IPR029063">
    <property type="entry name" value="SAM-dependent_MTases_sf"/>
</dbReference>
<evidence type="ECO:0000256" key="3">
    <source>
        <dbReference type="ARBA" id="ARBA00022553"/>
    </source>
</evidence>
<comment type="caution">
    <text evidence="14">The sequence shown here is derived from an EMBL/GenBank/DDBJ whole genome shotgun (WGS) entry which is preliminary data.</text>
</comment>
<reference evidence="14 15" key="1">
    <citation type="submission" date="2018-04" db="EMBL/GenBank/DDBJ databases">
        <title>Genomic Encyclopedia of Type Strains, Phase III (KMG-III): the genomes of soil and plant-associated and newly described type strains.</title>
        <authorList>
            <person name="Whitman W."/>
        </authorList>
    </citation>
    <scope>NUCLEOTIDE SEQUENCE [LARGE SCALE GENOMIC DNA]</scope>
    <source>
        <strain evidence="14 15">KA25</strain>
    </source>
</reference>
<dbReference type="PROSITE" id="PS50112">
    <property type="entry name" value="PAS"/>
    <property type="match status" value="1"/>
</dbReference>
<keyword evidence="15" id="KW-1185">Reference proteome</keyword>
<organism evidence="14 15">
    <name type="scientific">Cereibacter azotoformans</name>
    <dbReference type="NCBI Taxonomy" id="43057"/>
    <lineage>
        <taxon>Bacteria</taxon>
        <taxon>Pseudomonadati</taxon>
        <taxon>Pseudomonadota</taxon>
        <taxon>Alphaproteobacteria</taxon>
        <taxon>Rhodobacterales</taxon>
        <taxon>Paracoccaceae</taxon>
        <taxon>Cereibacter</taxon>
    </lineage>
</organism>
<dbReference type="SMART" id="SM00091">
    <property type="entry name" value="PAS"/>
    <property type="match status" value="2"/>
</dbReference>
<dbReference type="EMBL" id="QAOT01000040">
    <property type="protein sequence ID" value="PTR07640.1"/>
    <property type="molecule type" value="Genomic_DNA"/>
</dbReference>
<dbReference type="Pfam" id="PF07536">
    <property type="entry name" value="HWE_HK"/>
    <property type="match status" value="1"/>
</dbReference>
<dbReference type="SMART" id="SM00911">
    <property type="entry name" value="HWE_HK"/>
    <property type="match status" value="1"/>
</dbReference>
<dbReference type="InterPro" id="IPR013656">
    <property type="entry name" value="PAS_4"/>
</dbReference>
<comment type="caution">
    <text evidence="8">Lacks conserved residue(s) required for the propagation of feature annotation.</text>
</comment>
<evidence type="ECO:0000256" key="9">
    <source>
        <dbReference type="SAM" id="Coils"/>
    </source>
</evidence>
<dbReference type="CDD" id="cd16434">
    <property type="entry name" value="CheB-CheR_fusion"/>
    <property type="match status" value="1"/>
</dbReference>
<evidence type="ECO:0000256" key="6">
    <source>
        <dbReference type="ARBA" id="ARBA00022777"/>
    </source>
</evidence>
<dbReference type="InterPro" id="IPR022641">
    <property type="entry name" value="CheR_N"/>
</dbReference>
<feature type="domain" description="PAS" evidence="11">
    <location>
        <begin position="844"/>
        <end position="894"/>
    </location>
</feature>
<dbReference type="InterPro" id="IPR022642">
    <property type="entry name" value="CheR_C"/>
</dbReference>
<feature type="domain" description="CheR-type methyltransferase" evidence="13">
    <location>
        <begin position="224"/>
        <end position="472"/>
    </location>
</feature>
<accession>A0A2T5JLG5</accession>
<dbReference type="SUPFAM" id="SSF55785">
    <property type="entry name" value="PYP-like sensor domain (PAS domain)"/>
    <property type="match status" value="2"/>
</dbReference>
<keyword evidence="7" id="KW-0067">ATP-binding</keyword>
<dbReference type="Proteomes" id="UP000244060">
    <property type="component" value="Unassembled WGS sequence"/>
</dbReference>
<dbReference type="InterPro" id="IPR035965">
    <property type="entry name" value="PAS-like_dom_sf"/>
</dbReference>
<feature type="region of interest" description="Disordered" evidence="10">
    <location>
        <begin position="196"/>
        <end position="218"/>
    </location>
</feature>
<dbReference type="InterPro" id="IPR011102">
    <property type="entry name" value="Sig_transdc_His_kinase_HWE"/>
</dbReference>
<evidence type="ECO:0000256" key="5">
    <source>
        <dbReference type="ARBA" id="ARBA00022741"/>
    </source>
</evidence>
<evidence type="ECO:0000256" key="10">
    <source>
        <dbReference type="SAM" id="MobiDB-lite"/>
    </source>
</evidence>
<evidence type="ECO:0000256" key="2">
    <source>
        <dbReference type="ARBA" id="ARBA00012438"/>
    </source>
</evidence>
<comment type="catalytic activity">
    <reaction evidence="1">
        <text>ATP + protein L-histidine = ADP + protein N-phospho-L-histidine.</text>
        <dbReference type="EC" id="2.7.13.3"/>
    </reaction>
</comment>
<evidence type="ECO:0000313" key="14">
    <source>
        <dbReference type="EMBL" id="PTR07640.1"/>
    </source>
</evidence>
<dbReference type="PANTHER" id="PTHR24422">
    <property type="entry name" value="CHEMOTAXIS PROTEIN METHYLTRANSFERASE"/>
    <property type="match status" value="1"/>
</dbReference>
<dbReference type="Pfam" id="PF03705">
    <property type="entry name" value="CheR_N"/>
    <property type="match status" value="1"/>
</dbReference>
<dbReference type="InterPro" id="IPR050903">
    <property type="entry name" value="Bact_Chemotaxis_MeTrfase"/>
</dbReference>
<dbReference type="CDD" id="cd00130">
    <property type="entry name" value="PAS"/>
    <property type="match status" value="1"/>
</dbReference>
<dbReference type="Gene3D" id="3.30.450.20">
    <property type="entry name" value="PAS domain"/>
    <property type="match status" value="2"/>
</dbReference>
<name>A0A2T5JLG5_9RHOB</name>
<evidence type="ECO:0000256" key="8">
    <source>
        <dbReference type="PROSITE-ProRule" id="PRU00050"/>
    </source>
</evidence>
<dbReference type="Gene3D" id="3.40.50.180">
    <property type="entry name" value="Methylesterase CheB, C-terminal domain"/>
    <property type="match status" value="1"/>
</dbReference>
<evidence type="ECO:0000256" key="7">
    <source>
        <dbReference type="ARBA" id="ARBA00022840"/>
    </source>
</evidence>
<dbReference type="PRINTS" id="PR00996">
    <property type="entry name" value="CHERMTFRASE"/>
</dbReference>
<dbReference type="GO" id="GO:0008757">
    <property type="term" value="F:S-adenosylmethionine-dependent methyltransferase activity"/>
    <property type="evidence" value="ECO:0007669"/>
    <property type="project" value="InterPro"/>
</dbReference>
<dbReference type="GO" id="GO:0008984">
    <property type="term" value="F:protein-glutamate methylesterase activity"/>
    <property type="evidence" value="ECO:0007669"/>
    <property type="project" value="InterPro"/>
</dbReference>
<evidence type="ECO:0000256" key="1">
    <source>
        <dbReference type="ARBA" id="ARBA00000085"/>
    </source>
</evidence>
<dbReference type="EC" id="2.7.13.3" evidence="2"/>
<evidence type="ECO:0000313" key="15">
    <source>
        <dbReference type="Proteomes" id="UP000244060"/>
    </source>
</evidence>
<evidence type="ECO:0000256" key="4">
    <source>
        <dbReference type="ARBA" id="ARBA00022679"/>
    </source>
</evidence>
<evidence type="ECO:0000259" key="13">
    <source>
        <dbReference type="PROSITE" id="PS50123"/>
    </source>
</evidence>
<dbReference type="Pfam" id="PF01339">
    <property type="entry name" value="CheB_methylest"/>
    <property type="match status" value="1"/>
</dbReference>
<dbReference type="GO" id="GO:0006935">
    <property type="term" value="P:chemotaxis"/>
    <property type="evidence" value="ECO:0007669"/>
    <property type="project" value="InterPro"/>
</dbReference>
<keyword evidence="3" id="KW-0597">Phosphoprotein</keyword>
<dbReference type="Gene3D" id="3.30.565.10">
    <property type="entry name" value="Histidine kinase-like ATPase, C-terminal domain"/>
    <property type="match status" value="1"/>
</dbReference>
<dbReference type="SUPFAM" id="SSF55874">
    <property type="entry name" value="ATPase domain of HSP90 chaperone/DNA topoisomerase II/histidine kinase"/>
    <property type="match status" value="1"/>
</dbReference>
<dbReference type="InterPro" id="IPR036890">
    <property type="entry name" value="HATPase_C_sf"/>
</dbReference>
<dbReference type="SUPFAM" id="SSF47757">
    <property type="entry name" value="Chemotaxis receptor methyltransferase CheR, N-terminal domain"/>
    <property type="match status" value="1"/>
</dbReference>